<protein>
    <submittedName>
        <fullName evidence="1">Uncharacterized protein</fullName>
    </submittedName>
</protein>
<name>A0AAD9P800_RIDPI</name>
<comment type="caution">
    <text evidence="1">The sequence shown here is derived from an EMBL/GenBank/DDBJ whole genome shotgun (WGS) entry which is preliminary data.</text>
</comment>
<accession>A0AAD9P800</accession>
<dbReference type="Proteomes" id="UP001209878">
    <property type="component" value="Unassembled WGS sequence"/>
</dbReference>
<keyword evidence="2" id="KW-1185">Reference proteome</keyword>
<dbReference type="AlphaFoldDB" id="A0AAD9P800"/>
<reference evidence="1" key="1">
    <citation type="journal article" date="2023" name="Mol. Biol. Evol.">
        <title>Third-Generation Sequencing Reveals the Adaptive Role of the Epigenome in Three Deep-Sea Polychaetes.</title>
        <authorList>
            <person name="Perez M."/>
            <person name="Aroh O."/>
            <person name="Sun Y."/>
            <person name="Lan Y."/>
            <person name="Juniper S.K."/>
            <person name="Young C.R."/>
            <person name="Angers B."/>
            <person name="Qian P.Y."/>
        </authorList>
    </citation>
    <scope>NUCLEOTIDE SEQUENCE</scope>
    <source>
        <strain evidence="1">R07B-5</strain>
    </source>
</reference>
<evidence type="ECO:0000313" key="1">
    <source>
        <dbReference type="EMBL" id="KAK2189651.1"/>
    </source>
</evidence>
<sequence>MSTQVEFVCCLEKAGLPDRADRCLHELGLTKTAVSDTMLGISVCSTVVYVRFACRLEVRPKQNDLKMETVRLGHAKCHPH</sequence>
<evidence type="ECO:0000313" key="2">
    <source>
        <dbReference type="Proteomes" id="UP001209878"/>
    </source>
</evidence>
<dbReference type="EMBL" id="JAODUO010000100">
    <property type="protein sequence ID" value="KAK2189651.1"/>
    <property type="molecule type" value="Genomic_DNA"/>
</dbReference>
<proteinExistence type="predicted"/>
<gene>
    <name evidence="1" type="ORF">NP493_100g00008</name>
</gene>
<organism evidence="1 2">
    <name type="scientific">Ridgeia piscesae</name>
    <name type="common">Tubeworm</name>
    <dbReference type="NCBI Taxonomy" id="27915"/>
    <lineage>
        <taxon>Eukaryota</taxon>
        <taxon>Metazoa</taxon>
        <taxon>Spiralia</taxon>
        <taxon>Lophotrochozoa</taxon>
        <taxon>Annelida</taxon>
        <taxon>Polychaeta</taxon>
        <taxon>Sedentaria</taxon>
        <taxon>Canalipalpata</taxon>
        <taxon>Sabellida</taxon>
        <taxon>Siboglinidae</taxon>
        <taxon>Ridgeia</taxon>
    </lineage>
</organism>